<accession>A0A0D7WWP0</accession>
<dbReference type="Proteomes" id="UP000032534">
    <property type="component" value="Unassembled WGS sequence"/>
</dbReference>
<evidence type="ECO:0000313" key="1">
    <source>
        <dbReference type="EMBL" id="KJD43601.1"/>
    </source>
</evidence>
<dbReference type="AlphaFoldDB" id="A0A0D7WWP0"/>
<organism evidence="1 2">
    <name type="scientific">Paenibacillus terrae</name>
    <dbReference type="NCBI Taxonomy" id="159743"/>
    <lineage>
        <taxon>Bacteria</taxon>
        <taxon>Bacillati</taxon>
        <taxon>Bacillota</taxon>
        <taxon>Bacilli</taxon>
        <taxon>Bacillales</taxon>
        <taxon>Paenibacillaceae</taxon>
        <taxon>Paenibacillus</taxon>
    </lineage>
</organism>
<evidence type="ECO:0000313" key="2">
    <source>
        <dbReference type="Proteomes" id="UP000032534"/>
    </source>
</evidence>
<reference evidence="1 2" key="1">
    <citation type="submission" date="2014-11" db="EMBL/GenBank/DDBJ databases">
        <title>Draft Genome Sequences of Paenibacillus polymyxa NRRL B-30509 and Paenibacillus terrae NRRL B-30644, Strains from a Poultry Environment that Produce Tridecaptin A and Paenicidins.</title>
        <authorList>
            <person name="van Belkum M.J."/>
            <person name="Lohans C.T."/>
            <person name="Vederas J.C."/>
        </authorList>
    </citation>
    <scope>NUCLEOTIDE SEQUENCE [LARGE SCALE GENOMIC DNA]</scope>
    <source>
        <strain evidence="1 2">NRRL B-30644</strain>
    </source>
</reference>
<comment type="caution">
    <text evidence="1">The sequence shown here is derived from an EMBL/GenBank/DDBJ whole genome shotgun (WGS) entry which is preliminary data.</text>
</comment>
<keyword evidence="2" id="KW-1185">Reference proteome</keyword>
<proteinExistence type="predicted"/>
<dbReference type="RefSeq" id="WP_152643845.1">
    <property type="nucleotide sequence ID" value="NZ_JTHP01000053.1"/>
</dbReference>
<name>A0A0D7WWP0_9BACL</name>
<dbReference type="PATRIC" id="fig|159743.3.peg.4808"/>
<dbReference type="EMBL" id="JTHP01000053">
    <property type="protein sequence ID" value="KJD43601.1"/>
    <property type="molecule type" value="Genomic_DNA"/>
</dbReference>
<protein>
    <submittedName>
        <fullName evidence="1">Uncharacterized protein</fullName>
    </submittedName>
</protein>
<gene>
    <name evidence="1" type="ORF">QD47_21635</name>
</gene>
<sequence length="62" mass="7179">MDGIIELELDLGEGDIVDYPSQEVRITAKLTAIYDREDKKIFSLEIDDDLNISFKKINNFEE</sequence>